<dbReference type="InterPro" id="IPR045357">
    <property type="entry name" value="Aminopeptidase_N-like_N"/>
</dbReference>
<dbReference type="InterPro" id="IPR014782">
    <property type="entry name" value="Peptidase_M1_dom"/>
</dbReference>
<evidence type="ECO:0000256" key="1">
    <source>
        <dbReference type="ARBA" id="ARBA00000098"/>
    </source>
</evidence>
<dbReference type="GO" id="GO:0070006">
    <property type="term" value="F:metalloaminopeptidase activity"/>
    <property type="evidence" value="ECO:0007669"/>
    <property type="project" value="TreeGrafter"/>
</dbReference>
<comment type="caution">
    <text evidence="17">The sequence shown here is derived from an EMBL/GenBank/DDBJ whole genome shotgun (WGS) entry which is preliminary data.</text>
</comment>
<dbReference type="GO" id="GO:0043171">
    <property type="term" value="P:peptide catabolic process"/>
    <property type="evidence" value="ECO:0007669"/>
    <property type="project" value="TreeGrafter"/>
</dbReference>
<feature type="domain" description="ERAP1-like C-terminal" evidence="15">
    <location>
        <begin position="572"/>
        <end position="890"/>
    </location>
</feature>
<feature type="domain" description="Peptidase M1 membrane alanine aminopeptidase" evidence="14">
    <location>
        <begin position="273"/>
        <end position="482"/>
    </location>
</feature>
<feature type="chain" id="PRO_5022665638" description="Aminopeptidase" evidence="13">
    <location>
        <begin position="19"/>
        <end position="910"/>
    </location>
</feature>
<dbReference type="SUPFAM" id="SSF63737">
    <property type="entry name" value="Leukotriene A4 hydrolase N-terminal domain"/>
    <property type="match status" value="1"/>
</dbReference>
<reference evidence="17 18" key="1">
    <citation type="submission" date="2019-09" db="EMBL/GenBank/DDBJ databases">
        <title>NBRP : Genome information of microbial organism related human and environment.</title>
        <authorList>
            <person name="Hattori M."/>
            <person name="Oshima K."/>
            <person name="Inaba H."/>
            <person name="Suda W."/>
            <person name="Sakamoto M."/>
            <person name="Iino T."/>
            <person name="Kitahara M."/>
            <person name="Oshida Y."/>
            <person name="Iida T."/>
            <person name="Kudo T."/>
            <person name="Itoh T."/>
            <person name="Ohkuma M."/>
        </authorList>
    </citation>
    <scope>NUCLEOTIDE SEQUENCE [LARGE SCALE GENOMIC DNA]</scope>
    <source>
        <strain evidence="17 18">Hi-2</strain>
    </source>
</reference>
<dbReference type="Gene3D" id="2.60.40.1910">
    <property type="match status" value="1"/>
</dbReference>
<dbReference type="Proteomes" id="UP000322084">
    <property type="component" value="Unassembled WGS sequence"/>
</dbReference>
<dbReference type="PANTHER" id="PTHR11533:SF174">
    <property type="entry name" value="PUROMYCIN-SENSITIVE AMINOPEPTIDASE-RELATED"/>
    <property type="match status" value="1"/>
</dbReference>
<feature type="binding site" evidence="10">
    <location>
        <position position="350"/>
    </location>
    <ligand>
        <name>Zn(2+)</name>
        <dbReference type="ChEBI" id="CHEBI:29105"/>
        <note>catalytic</note>
    </ligand>
</feature>
<accession>A0A5A7MSM2</accession>
<keyword evidence="5 10" id="KW-0479">Metal-binding</keyword>
<evidence type="ECO:0000256" key="10">
    <source>
        <dbReference type="PIRSR" id="PIRSR634016-3"/>
    </source>
</evidence>
<protein>
    <recommendedName>
        <fullName evidence="12">Aminopeptidase</fullName>
        <ecNumber evidence="12">3.4.11.-</ecNumber>
    </recommendedName>
</protein>
<comment type="similarity">
    <text evidence="2 12">Belongs to the peptidase M1 family.</text>
</comment>
<feature type="site" description="Transition state stabilizer" evidence="11">
    <location>
        <position position="431"/>
    </location>
</feature>
<dbReference type="EMBL" id="BKCL01000008">
    <property type="protein sequence ID" value="GEQ98674.1"/>
    <property type="molecule type" value="Genomic_DNA"/>
</dbReference>
<sequence length="910" mass="98355">MMRAWRLLIGAAALSALAACDDDTQTQQTSTSEQDQATVAADAIPHGQLGDSVVPTHYQLDLTILPTKDSFSGAVAIDVAINEPSSILWVHGNDLDVSDVWLTVGDQRIDASYEQVDPTGIARISLDSTPPKGPATLSFQYTAPFNGALEGLYKVTEGGEDYAFTQFEATSARLAFPSFDEPAFKTPFDISVTAKATDAVITATPEVSQTEAGDGLVTRHYETTPPLPTYLIAFAVGPLDVVDFGDLPPNEVRDRPLPLRGVAAMGKGDQLGYALENTQAIIEAQERYFNVAFPYPKLDIIAVPDFAAGAMENVGAITYREQLLLLGDGSQASEGQKRAYASVHSHELAHQWFGNLVTPKWWDDIWLNESFATWMGNKSVDMAFPGRGFATATFRGALGVMGSDSLATARQIREPIRSNHDIATAFDGITYRKGGGVLAMFEAFLGEDAFREGVRLHMKRFANDVADVNDFMQSLADGANRPDVVDAFRSFLFQPGVPIVRAELSCDGDAIPRVTLNQSRYFPVGSEGDRDQTWKIPVCMAYGTAEGRDRFCTVLSEAEATIELPSQSCPAWLMPNDNGSGYYRMALDEQGWSALFSNFDALNEREAQALLGSLSAAYRSDDASTATMVDAFGILAKADNREVATQPVSDLGLMYGRLAQSEAAKDGISALVRDLYGDRLQSLGLEAAAGETGETHLLRGSLVSTMANLGKDEALRATLVKRAKAYLGDGEELDNSALDAGIVGTALAVAVEEEDFNFAQTLLDRALASRDATFRQRALGALASSPADDVASLMRSVIGDERVRDNEAILIAFSQVGVSEQREAMWEWVQGNLDVLLPRIPTWRKGAIANMGGGFCSVERAEEVNAFFADKVDDLEGGPRELAQTLERIRLCAALVDAKAEQVTSYFSAR</sequence>
<keyword evidence="3 12" id="KW-0031">Aminopeptidase</keyword>
<evidence type="ECO:0000259" key="16">
    <source>
        <dbReference type="Pfam" id="PF17900"/>
    </source>
</evidence>
<dbReference type="SUPFAM" id="SSF55486">
    <property type="entry name" value="Metalloproteases ('zincins'), catalytic domain"/>
    <property type="match status" value="1"/>
</dbReference>
<dbReference type="PRINTS" id="PR00756">
    <property type="entry name" value="ALADIPTASE"/>
</dbReference>
<dbReference type="InterPro" id="IPR042097">
    <property type="entry name" value="Aminopeptidase_N-like_N_sf"/>
</dbReference>
<evidence type="ECO:0000259" key="15">
    <source>
        <dbReference type="Pfam" id="PF11838"/>
    </source>
</evidence>
<evidence type="ECO:0000256" key="12">
    <source>
        <dbReference type="RuleBase" id="RU364040"/>
    </source>
</evidence>
<dbReference type="Pfam" id="PF11838">
    <property type="entry name" value="ERAP1_C"/>
    <property type="match status" value="1"/>
</dbReference>
<evidence type="ECO:0000256" key="6">
    <source>
        <dbReference type="ARBA" id="ARBA00022801"/>
    </source>
</evidence>
<dbReference type="FunFam" id="1.10.390.10:FF:000013">
    <property type="entry name" value="Aminopeptidase N"/>
    <property type="match status" value="1"/>
</dbReference>
<evidence type="ECO:0000259" key="14">
    <source>
        <dbReference type="Pfam" id="PF01433"/>
    </source>
</evidence>
<comment type="cofactor">
    <cofactor evidence="10 12">
        <name>Zn(2+)</name>
        <dbReference type="ChEBI" id="CHEBI:29105"/>
    </cofactor>
    <text evidence="10 12">Binds 1 zinc ion per subunit.</text>
</comment>
<evidence type="ECO:0000256" key="4">
    <source>
        <dbReference type="ARBA" id="ARBA00022670"/>
    </source>
</evidence>
<dbReference type="InterPro" id="IPR001930">
    <property type="entry name" value="Peptidase_M1"/>
</dbReference>
<dbReference type="Gene3D" id="1.25.50.20">
    <property type="match status" value="1"/>
</dbReference>
<feature type="binding site" evidence="10">
    <location>
        <position position="369"/>
    </location>
    <ligand>
        <name>Zn(2+)</name>
        <dbReference type="ChEBI" id="CHEBI:29105"/>
        <note>catalytic</note>
    </ligand>
</feature>
<keyword evidence="6 12" id="KW-0378">Hydrolase</keyword>
<name>A0A5A7MSM2_9PROT</name>
<dbReference type="Gene3D" id="1.10.390.10">
    <property type="entry name" value="Neutral Protease Domain 2"/>
    <property type="match status" value="1"/>
</dbReference>
<evidence type="ECO:0000256" key="8">
    <source>
        <dbReference type="ARBA" id="ARBA00023049"/>
    </source>
</evidence>
<dbReference type="Pfam" id="PF01433">
    <property type="entry name" value="Peptidase_M1"/>
    <property type="match status" value="1"/>
</dbReference>
<dbReference type="RefSeq" id="WP_150000931.1">
    <property type="nucleotide sequence ID" value="NZ_BKCL01000008.1"/>
</dbReference>
<dbReference type="GO" id="GO:0016020">
    <property type="term" value="C:membrane"/>
    <property type="evidence" value="ECO:0007669"/>
    <property type="project" value="TreeGrafter"/>
</dbReference>
<dbReference type="GO" id="GO:0005737">
    <property type="term" value="C:cytoplasm"/>
    <property type="evidence" value="ECO:0007669"/>
    <property type="project" value="TreeGrafter"/>
</dbReference>
<dbReference type="CDD" id="cd09601">
    <property type="entry name" value="M1_APN-Q_like"/>
    <property type="match status" value="1"/>
</dbReference>
<dbReference type="GO" id="GO:0042277">
    <property type="term" value="F:peptide binding"/>
    <property type="evidence" value="ECO:0007669"/>
    <property type="project" value="TreeGrafter"/>
</dbReference>
<dbReference type="PANTHER" id="PTHR11533">
    <property type="entry name" value="PROTEASE M1 ZINC METALLOPROTEASE"/>
    <property type="match status" value="1"/>
</dbReference>
<evidence type="ECO:0000256" key="11">
    <source>
        <dbReference type="PIRSR" id="PIRSR634016-4"/>
    </source>
</evidence>
<evidence type="ECO:0000256" key="13">
    <source>
        <dbReference type="SAM" id="SignalP"/>
    </source>
</evidence>
<dbReference type="InterPro" id="IPR024571">
    <property type="entry name" value="ERAP1-like_C_dom"/>
</dbReference>
<evidence type="ECO:0000313" key="17">
    <source>
        <dbReference type="EMBL" id="GEQ98674.1"/>
    </source>
</evidence>
<feature type="binding site" evidence="10">
    <location>
        <position position="346"/>
    </location>
    <ligand>
        <name>Zn(2+)</name>
        <dbReference type="ChEBI" id="CHEBI:29105"/>
        <note>catalytic</note>
    </ligand>
</feature>
<keyword evidence="4 12" id="KW-0645">Protease</keyword>
<proteinExistence type="inferred from homology"/>
<dbReference type="GO" id="GO:0008270">
    <property type="term" value="F:zinc ion binding"/>
    <property type="evidence" value="ECO:0007669"/>
    <property type="project" value="UniProtKB-UniRule"/>
</dbReference>
<dbReference type="EC" id="3.4.11.-" evidence="12"/>
<dbReference type="Gene3D" id="2.60.40.1730">
    <property type="entry name" value="tricorn interacting facor f3 domain"/>
    <property type="match status" value="1"/>
</dbReference>
<evidence type="ECO:0000256" key="5">
    <source>
        <dbReference type="ARBA" id="ARBA00022723"/>
    </source>
</evidence>
<feature type="signal peptide" evidence="13">
    <location>
        <begin position="1"/>
        <end position="18"/>
    </location>
</feature>
<keyword evidence="8 12" id="KW-0482">Metalloprotease</keyword>
<dbReference type="InterPro" id="IPR027268">
    <property type="entry name" value="Peptidase_M4/M1_CTD_sf"/>
</dbReference>
<dbReference type="GO" id="GO:0006508">
    <property type="term" value="P:proteolysis"/>
    <property type="evidence" value="ECO:0007669"/>
    <property type="project" value="UniProtKB-KW"/>
</dbReference>
<feature type="domain" description="Aminopeptidase N-like N-terminal" evidence="16">
    <location>
        <begin position="54"/>
        <end position="231"/>
    </location>
</feature>
<evidence type="ECO:0000313" key="18">
    <source>
        <dbReference type="Proteomes" id="UP000322084"/>
    </source>
</evidence>
<dbReference type="AlphaFoldDB" id="A0A5A7MSM2"/>
<dbReference type="Pfam" id="PF17900">
    <property type="entry name" value="Peptidase_M1_N"/>
    <property type="match status" value="1"/>
</dbReference>
<evidence type="ECO:0000256" key="7">
    <source>
        <dbReference type="ARBA" id="ARBA00022833"/>
    </source>
</evidence>
<dbReference type="GO" id="GO:0005615">
    <property type="term" value="C:extracellular space"/>
    <property type="evidence" value="ECO:0007669"/>
    <property type="project" value="TreeGrafter"/>
</dbReference>
<organism evidence="17 18">
    <name type="scientific">Iodidimonas gelatinilytica</name>
    <dbReference type="NCBI Taxonomy" id="1236966"/>
    <lineage>
        <taxon>Bacteria</taxon>
        <taxon>Pseudomonadati</taxon>
        <taxon>Pseudomonadota</taxon>
        <taxon>Alphaproteobacteria</taxon>
        <taxon>Iodidimonadales</taxon>
        <taxon>Iodidimonadaceae</taxon>
        <taxon>Iodidimonas</taxon>
    </lineage>
</organism>
<comment type="catalytic activity">
    <reaction evidence="1">
        <text>Release of an N-terminal amino acid, Xaa-|-Yaa- from a peptide, amide or arylamide. Xaa is preferably Ala, but may be most amino acids including Pro (slow action). When a terminal hydrophobic residue is followed by a prolyl residue, the two may be released as an intact Xaa-Pro dipeptide.</text>
        <dbReference type="EC" id="3.4.11.2"/>
    </reaction>
</comment>
<keyword evidence="7 10" id="KW-0862">Zinc</keyword>
<dbReference type="GO" id="GO:0016285">
    <property type="term" value="F:alanyl aminopeptidase activity"/>
    <property type="evidence" value="ECO:0007669"/>
    <property type="project" value="UniProtKB-EC"/>
</dbReference>
<dbReference type="InterPro" id="IPR034016">
    <property type="entry name" value="M1_APN-typ"/>
</dbReference>
<evidence type="ECO:0000256" key="3">
    <source>
        <dbReference type="ARBA" id="ARBA00022438"/>
    </source>
</evidence>
<dbReference type="InterPro" id="IPR050344">
    <property type="entry name" value="Peptidase_M1_aminopeptidases"/>
</dbReference>
<keyword evidence="13" id="KW-0732">Signal</keyword>
<dbReference type="PROSITE" id="PS51257">
    <property type="entry name" value="PROKAR_LIPOPROTEIN"/>
    <property type="match status" value="1"/>
</dbReference>
<gene>
    <name evidence="17" type="primary">pepN_2</name>
    <name evidence="17" type="ORF">JCM17844_23110</name>
</gene>
<evidence type="ECO:0000256" key="2">
    <source>
        <dbReference type="ARBA" id="ARBA00010136"/>
    </source>
</evidence>
<feature type="active site" description="Proton acceptor" evidence="9">
    <location>
        <position position="347"/>
    </location>
</feature>
<evidence type="ECO:0000256" key="9">
    <source>
        <dbReference type="PIRSR" id="PIRSR634016-1"/>
    </source>
</evidence>